<dbReference type="AlphaFoldDB" id="A0A4Q2K9F8"/>
<dbReference type="Gene3D" id="3.20.20.370">
    <property type="entry name" value="Glycoside hydrolase/deacetylase"/>
    <property type="match status" value="1"/>
</dbReference>
<accession>A0A4Q2K9F8</accession>
<reference evidence="2 3" key="1">
    <citation type="journal article" date="2019" name="Gut">
        <title>Antibiotics-induced monodominance of a novel gut bacterial order.</title>
        <authorList>
            <person name="Hildebrand F."/>
            <person name="Moitinho-Silva L."/>
            <person name="Blasche S."/>
            <person name="Jahn M.T."/>
            <person name="Gossmann T.I."/>
            <person name="Heuerta-Cepas J."/>
            <person name="Hercog R."/>
            <person name="Luetge M."/>
            <person name="Bahram M."/>
            <person name="Pryszlak A."/>
            <person name="Alves R.J."/>
            <person name="Waszak S.M."/>
            <person name="Zhu A."/>
            <person name="Ye L."/>
            <person name="Costea P.I."/>
            <person name="Aalvink S."/>
            <person name="Belzer C."/>
            <person name="Forslund S.K."/>
            <person name="Sunagawa S."/>
            <person name="Hentschel U."/>
            <person name="Merten C."/>
            <person name="Patil K.R."/>
            <person name="Benes V."/>
            <person name="Bork P."/>
        </authorList>
    </citation>
    <scope>NUCLEOTIDE SEQUENCE [LARGE SCALE GENOMIC DNA]</scope>
    <source>
        <strain evidence="2 3">HDS1380</strain>
    </source>
</reference>
<dbReference type="GO" id="GO:0016810">
    <property type="term" value="F:hydrolase activity, acting on carbon-nitrogen (but not peptide) bonds"/>
    <property type="evidence" value="ECO:0007669"/>
    <property type="project" value="InterPro"/>
</dbReference>
<sequence>MKIFTLSFDDGVTQDRRFIGLLKKYGLTCTFNVNSALLGTEGEVITGKNQSRVPHNKVEACEVASLYDGFEVAVHTRTHPMLTGLSDADILEQVVGDSVTLSSLAGYPVLGMAYPGGHPNYDRLVVDLLRKYTKIRYARTIVDTYALEFPSDFLLWNPSAHILDGRADGLIDEFCAAQGDSLLYLWGHTYEMDVDDGWERAERVLSRLANIKDAVCMTNMQVWEYAHK</sequence>
<dbReference type="OrthoDB" id="43281at2"/>
<dbReference type="Proteomes" id="UP000291269">
    <property type="component" value="Unassembled WGS sequence"/>
</dbReference>
<proteinExistence type="predicted"/>
<dbReference type="EMBL" id="SDOZ01000002">
    <property type="protein sequence ID" value="RXZ61205.1"/>
    <property type="molecule type" value="Genomic_DNA"/>
</dbReference>
<dbReference type="RefSeq" id="WP_129223660.1">
    <property type="nucleotide sequence ID" value="NZ_SDOZ01000002.1"/>
</dbReference>
<evidence type="ECO:0000259" key="1">
    <source>
        <dbReference type="PROSITE" id="PS51677"/>
    </source>
</evidence>
<gene>
    <name evidence="2" type="ORF">ESZ91_02135</name>
</gene>
<dbReference type="SUPFAM" id="SSF88713">
    <property type="entry name" value="Glycoside hydrolase/deacetylase"/>
    <property type="match status" value="1"/>
</dbReference>
<protein>
    <submittedName>
        <fullName evidence="2">Polysaccharide deacetylase</fullName>
    </submittedName>
</protein>
<evidence type="ECO:0000313" key="3">
    <source>
        <dbReference type="Proteomes" id="UP000291269"/>
    </source>
</evidence>
<name>A0A4Q2K9F8_9FIRM</name>
<feature type="domain" description="NodB homology" evidence="1">
    <location>
        <begin position="2"/>
        <end position="228"/>
    </location>
</feature>
<evidence type="ECO:0000313" key="2">
    <source>
        <dbReference type="EMBL" id="RXZ61205.1"/>
    </source>
</evidence>
<comment type="caution">
    <text evidence="2">The sequence shown here is derived from an EMBL/GenBank/DDBJ whole genome shotgun (WGS) entry which is preliminary data.</text>
</comment>
<dbReference type="InterPro" id="IPR011330">
    <property type="entry name" value="Glyco_hydro/deAcase_b/a-brl"/>
</dbReference>
<dbReference type="InterPro" id="IPR002509">
    <property type="entry name" value="NODB_dom"/>
</dbReference>
<keyword evidence="3" id="KW-1185">Reference proteome</keyword>
<dbReference type="GO" id="GO:0005975">
    <property type="term" value="P:carbohydrate metabolic process"/>
    <property type="evidence" value="ECO:0007669"/>
    <property type="project" value="InterPro"/>
</dbReference>
<organism evidence="2 3">
    <name type="scientific">Candidatus Borkfalkia ceftriaxoniphila</name>
    <dbReference type="NCBI Taxonomy" id="2508949"/>
    <lineage>
        <taxon>Bacteria</taxon>
        <taxon>Bacillati</taxon>
        <taxon>Bacillota</taxon>
        <taxon>Clostridia</taxon>
        <taxon>Christensenellales</taxon>
        <taxon>Christensenellaceae</taxon>
        <taxon>Candidatus Borkfalkia</taxon>
    </lineage>
</organism>
<dbReference type="CDD" id="cd10967">
    <property type="entry name" value="CE4_GLA_like_6s"/>
    <property type="match status" value="1"/>
</dbReference>
<dbReference type="PROSITE" id="PS51677">
    <property type="entry name" value="NODB"/>
    <property type="match status" value="1"/>
</dbReference>
<dbReference type="Pfam" id="PF01522">
    <property type="entry name" value="Polysacc_deac_1"/>
    <property type="match status" value="1"/>
</dbReference>